<evidence type="ECO:0000256" key="1">
    <source>
        <dbReference type="SAM" id="SignalP"/>
    </source>
</evidence>
<keyword evidence="1" id="KW-0732">Signal</keyword>
<feature type="signal peptide" evidence="1">
    <location>
        <begin position="1"/>
        <end position="22"/>
    </location>
</feature>
<dbReference type="EMBL" id="QQSY01000003">
    <property type="protein sequence ID" value="RDI98081.1"/>
    <property type="molecule type" value="Genomic_DNA"/>
</dbReference>
<feature type="chain" id="PRO_5016571548" evidence="1">
    <location>
        <begin position="23"/>
        <end position="193"/>
    </location>
</feature>
<dbReference type="Proteomes" id="UP000254711">
    <property type="component" value="Unassembled WGS sequence"/>
</dbReference>
<accession>A0A370K610</accession>
<evidence type="ECO:0000313" key="3">
    <source>
        <dbReference type="Proteomes" id="UP000254711"/>
    </source>
</evidence>
<sequence length="193" mass="19899">MRTATYIICVGAICLASGYAVRAQDGARDTMPVATPAAVAAAPVAANAQGPVDEVDQWTPVSQDALDETRGGFDLGNGLVASFGIDRAVYVNGNLVTSTSFNVPDIAHITAQQASAMAAALNTISVVQVGPNNTFDATGLQATSAGTVIQNTLNHQNIQSITTLNTTVNSLNAFRQGSLQDALQQSQLQSLGH</sequence>
<protein>
    <submittedName>
        <fullName evidence="2">Uncharacterized protein</fullName>
    </submittedName>
</protein>
<organism evidence="2 3">
    <name type="scientific">Dyella solisilvae</name>
    <dbReference type="NCBI Taxonomy" id="1920168"/>
    <lineage>
        <taxon>Bacteria</taxon>
        <taxon>Pseudomonadati</taxon>
        <taxon>Pseudomonadota</taxon>
        <taxon>Gammaproteobacteria</taxon>
        <taxon>Lysobacterales</taxon>
        <taxon>Rhodanobacteraceae</taxon>
        <taxon>Dyella</taxon>
    </lineage>
</organism>
<name>A0A370K610_9GAMM</name>
<reference evidence="2 3" key="1">
    <citation type="submission" date="2018-07" db="EMBL/GenBank/DDBJ databases">
        <title>Dyella solisilvae sp. nov., isolated from the pine and broad-leaved mixed forest soil.</title>
        <authorList>
            <person name="Gao Z."/>
            <person name="Qiu L."/>
        </authorList>
    </citation>
    <scope>NUCLEOTIDE SEQUENCE [LARGE SCALE GENOMIC DNA]</scope>
    <source>
        <strain evidence="2 3">DHG54</strain>
    </source>
</reference>
<dbReference type="RefSeq" id="WP_114825599.1">
    <property type="nucleotide sequence ID" value="NZ_QQSY01000003.1"/>
</dbReference>
<gene>
    <name evidence="2" type="ORF">DVT68_13440</name>
</gene>
<dbReference type="OrthoDB" id="5956306at2"/>
<proteinExistence type="predicted"/>
<dbReference type="AlphaFoldDB" id="A0A370K610"/>
<comment type="caution">
    <text evidence="2">The sequence shown here is derived from an EMBL/GenBank/DDBJ whole genome shotgun (WGS) entry which is preliminary data.</text>
</comment>
<keyword evidence="3" id="KW-1185">Reference proteome</keyword>
<evidence type="ECO:0000313" key="2">
    <source>
        <dbReference type="EMBL" id="RDI98081.1"/>
    </source>
</evidence>